<keyword evidence="3" id="KW-1185">Reference proteome</keyword>
<protein>
    <submittedName>
        <fullName evidence="2">Methyl-accepting chemotaxis protein</fullName>
    </submittedName>
</protein>
<name>I0EQM1_HELCM</name>
<dbReference type="EMBL" id="CP003481">
    <property type="protein sequence ID" value="AFI05240.1"/>
    <property type="molecule type" value="Genomic_DNA"/>
</dbReference>
<dbReference type="InterPro" id="IPR035965">
    <property type="entry name" value="PAS-like_dom_sf"/>
</dbReference>
<dbReference type="InterPro" id="IPR013767">
    <property type="entry name" value="PAS_fold"/>
</dbReference>
<dbReference type="HOGENOM" id="CLU_097884_0_1_7"/>
<feature type="domain" description="PAS fold" evidence="1">
    <location>
        <begin position="10"/>
        <end position="105"/>
    </location>
</feature>
<dbReference type="Proteomes" id="UP000005013">
    <property type="component" value="Chromosome"/>
</dbReference>
<proteinExistence type="predicted"/>
<gene>
    <name evidence="2" type="ordered locus">HCD_01040</name>
</gene>
<evidence type="ECO:0000313" key="3">
    <source>
        <dbReference type="Proteomes" id="UP000005013"/>
    </source>
</evidence>
<dbReference type="Gene3D" id="3.30.450.20">
    <property type="entry name" value="PAS domain"/>
    <property type="match status" value="1"/>
</dbReference>
<evidence type="ECO:0000313" key="2">
    <source>
        <dbReference type="EMBL" id="AFI05240.1"/>
    </source>
</evidence>
<dbReference type="AlphaFoldDB" id="I0EQM1"/>
<dbReference type="OrthoDB" id="9806477at2"/>
<sequence length="165" mass="18685">MERFVDEEGFLVSKTTTRGVITYANESFVKIVGAKSMQDLLGKPHNIIRHADMPKIAFKYLWDTIQAKNEANVFVKNVSLDKKDFYWVFANITPSLDMQGNIVGYYSVRRKPNPKGVSEISKIYQRLLECEHQANGVALAQKTLEGLLKENNTTLDALMNALQNS</sequence>
<dbReference type="GO" id="GO:0006355">
    <property type="term" value="P:regulation of DNA-templated transcription"/>
    <property type="evidence" value="ECO:0007669"/>
    <property type="project" value="InterPro"/>
</dbReference>
<dbReference type="InterPro" id="IPR000014">
    <property type="entry name" value="PAS"/>
</dbReference>
<reference evidence="2 3" key="1">
    <citation type="journal article" date="2013" name="PLoS ONE">
        <title>Sequence Divergence and Conservation in Genomes ofHelicobacter cetorum Strains from a Dolphin and a Whale.</title>
        <authorList>
            <person name="Kersulyte D."/>
            <person name="Rossi M."/>
            <person name="Berg D.E."/>
        </authorList>
    </citation>
    <scope>NUCLEOTIDE SEQUENCE [LARGE SCALE GENOMIC DNA]</scope>
    <source>
        <strain evidence="2 3">MIT 99-5656</strain>
    </source>
</reference>
<dbReference type="CDD" id="cd00130">
    <property type="entry name" value="PAS"/>
    <property type="match status" value="1"/>
</dbReference>
<dbReference type="RefSeq" id="WP_014658768.1">
    <property type="nucleotide sequence ID" value="NC_017735.1"/>
</dbReference>
<evidence type="ECO:0000259" key="1">
    <source>
        <dbReference type="Pfam" id="PF00989"/>
    </source>
</evidence>
<dbReference type="SUPFAM" id="SSF55785">
    <property type="entry name" value="PYP-like sensor domain (PAS domain)"/>
    <property type="match status" value="1"/>
</dbReference>
<dbReference type="eggNOG" id="COG3829">
    <property type="taxonomic scope" value="Bacteria"/>
</dbReference>
<dbReference type="KEGG" id="hcm:HCD_01040"/>
<accession>I0EQM1</accession>
<dbReference type="STRING" id="1163745.HCD_01040"/>
<dbReference type="Pfam" id="PF00989">
    <property type="entry name" value="PAS"/>
    <property type="match status" value="1"/>
</dbReference>
<organism evidence="2 3">
    <name type="scientific">Helicobacter cetorum (strain ATCC BAA-540 / CCUG 52418 / MIT 99-5656)</name>
    <dbReference type="NCBI Taxonomy" id="1163745"/>
    <lineage>
        <taxon>Bacteria</taxon>
        <taxon>Pseudomonadati</taxon>
        <taxon>Campylobacterota</taxon>
        <taxon>Epsilonproteobacteria</taxon>
        <taxon>Campylobacterales</taxon>
        <taxon>Helicobacteraceae</taxon>
        <taxon>Helicobacter</taxon>
    </lineage>
</organism>
<dbReference type="PATRIC" id="fig|1163745.3.peg.222"/>